<protein>
    <recommendedName>
        <fullName evidence="3">DUF3298 domain-containing protein</fullName>
    </recommendedName>
</protein>
<gene>
    <name evidence="1" type="ORF">MALGJ_06890</name>
</gene>
<dbReference type="EMBL" id="BLKY01000001">
    <property type="protein sequence ID" value="GFG84013.1"/>
    <property type="molecule type" value="Genomic_DNA"/>
</dbReference>
<comment type="caution">
    <text evidence="1">The sequence shown here is derived from an EMBL/GenBank/DDBJ whole genome shotgun (WGS) entry which is preliminary data.</text>
</comment>
<dbReference type="Proteomes" id="UP000465305">
    <property type="component" value="Unassembled WGS sequence"/>
</dbReference>
<name>A0A7I9Y695_MYCAL</name>
<accession>A0A7I9Y695</accession>
<evidence type="ECO:0000313" key="1">
    <source>
        <dbReference type="EMBL" id="GFG84013.1"/>
    </source>
</evidence>
<organism evidence="1 2">
    <name type="scientific">Mycolicibacter algericus</name>
    <name type="common">Mycobacterium algericum</name>
    <dbReference type="NCBI Taxonomy" id="1288388"/>
    <lineage>
        <taxon>Bacteria</taxon>
        <taxon>Bacillati</taxon>
        <taxon>Actinomycetota</taxon>
        <taxon>Actinomycetes</taxon>
        <taxon>Mycobacteriales</taxon>
        <taxon>Mycobacteriaceae</taxon>
        <taxon>Mycolicibacter</taxon>
    </lineage>
</organism>
<dbReference type="RefSeq" id="WP_235673552.1">
    <property type="nucleotide sequence ID" value="NZ_BLKY01000001.1"/>
</dbReference>
<evidence type="ECO:0008006" key="3">
    <source>
        <dbReference type="Google" id="ProtNLM"/>
    </source>
</evidence>
<proteinExistence type="predicted"/>
<reference evidence="1 2" key="1">
    <citation type="journal article" date="2019" name="Emerg. Microbes Infect.">
        <title>Comprehensive subspecies identification of 175 nontuberculous mycobacteria species based on 7547 genomic profiles.</title>
        <authorList>
            <person name="Matsumoto Y."/>
            <person name="Kinjo T."/>
            <person name="Motooka D."/>
            <person name="Nabeya D."/>
            <person name="Jung N."/>
            <person name="Uechi K."/>
            <person name="Horii T."/>
            <person name="Iida T."/>
            <person name="Fujita J."/>
            <person name="Nakamura S."/>
        </authorList>
    </citation>
    <scope>NUCLEOTIDE SEQUENCE [LARGE SCALE GENOMIC DNA]</scope>
    <source>
        <strain evidence="1 2">JCM 30723</strain>
    </source>
</reference>
<evidence type="ECO:0000313" key="2">
    <source>
        <dbReference type="Proteomes" id="UP000465305"/>
    </source>
</evidence>
<dbReference type="AlphaFoldDB" id="A0A7I9Y695"/>
<sequence>MIALSGVHTARGEPVAGGGGFVAVPGVITGSSPDGLGSWGVHYQRIDGGNPDITAAINDGIDATAMREVEKNTWNGSTKRPWIFDATGTAHFGPITVAELIVGKYNTDEPHMPIDTVATIVFDSRSGIVITWDNLFTDKSAGLTRLSEQTAAILPTVYAPPHPGDWQRSGALAPIEINFKYWIPTRDGIELHFPDNQFGRGLKVITVPWAKVGDLIAPEFLPTTSWA</sequence>